<keyword evidence="2" id="KW-1185">Reference proteome</keyword>
<protein>
    <submittedName>
        <fullName evidence="1">Uncharacterized protein</fullName>
    </submittedName>
</protein>
<reference evidence="1 2" key="1">
    <citation type="journal article" date="2016" name="Mol. Biol. Evol.">
        <title>Comparative Genomics of Early-Diverging Mushroom-Forming Fungi Provides Insights into the Origins of Lignocellulose Decay Capabilities.</title>
        <authorList>
            <person name="Nagy L.G."/>
            <person name="Riley R."/>
            <person name="Tritt A."/>
            <person name="Adam C."/>
            <person name="Daum C."/>
            <person name="Floudas D."/>
            <person name="Sun H."/>
            <person name="Yadav J.S."/>
            <person name="Pangilinan J."/>
            <person name="Larsson K.H."/>
            <person name="Matsuura K."/>
            <person name="Barry K."/>
            <person name="Labutti K."/>
            <person name="Kuo R."/>
            <person name="Ohm R.A."/>
            <person name="Bhattacharya S.S."/>
            <person name="Shirouzu T."/>
            <person name="Yoshinaga Y."/>
            <person name="Martin F.M."/>
            <person name="Grigoriev I.V."/>
            <person name="Hibbett D.S."/>
        </authorList>
    </citation>
    <scope>NUCLEOTIDE SEQUENCE [LARGE SCALE GENOMIC DNA]</scope>
    <source>
        <strain evidence="1 2">CBS 109695</strain>
    </source>
</reference>
<gene>
    <name evidence="1" type="ORF">FIBSPDRAFT_1050316</name>
</gene>
<evidence type="ECO:0000313" key="1">
    <source>
        <dbReference type="EMBL" id="KZP12022.1"/>
    </source>
</evidence>
<evidence type="ECO:0000313" key="2">
    <source>
        <dbReference type="Proteomes" id="UP000076532"/>
    </source>
</evidence>
<proteinExistence type="predicted"/>
<accession>A0A166AW82</accession>
<sequence>MSSQKLVRMDILDTLQALVPRLPPSKYQLPVLEEAIIFSADSLLNGIAGIHVCDIGPRRTRQVVKKYFLQRVEDTLAAIHKACVAAGIKLLQNLDRDPSHVEEATHQSYDLWFNAREMLAEASMSNEYFHCMLEDLEQSERNMDLMTLTVPTHAAPIPSHVSSEQLRKKTTIERTYHSKIPAILRALPDEASHTSANLLSSYDLADRLSQLKMADYPGQC</sequence>
<dbReference type="EMBL" id="KV417653">
    <property type="protein sequence ID" value="KZP12022.1"/>
    <property type="molecule type" value="Genomic_DNA"/>
</dbReference>
<dbReference type="Proteomes" id="UP000076532">
    <property type="component" value="Unassembled WGS sequence"/>
</dbReference>
<dbReference type="AlphaFoldDB" id="A0A166AW82"/>
<name>A0A166AW82_9AGAM</name>
<organism evidence="1 2">
    <name type="scientific">Athelia psychrophila</name>
    <dbReference type="NCBI Taxonomy" id="1759441"/>
    <lineage>
        <taxon>Eukaryota</taxon>
        <taxon>Fungi</taxon>
        <taxon>Dikarya</taxon>
        <taxon>Basidiomycota</taxon>
        <taxon>Agaricomycotina</taxon>
        <taxon>Agaricomycetes</taxon>
        <taxon>Agaricomycetidae</taxon>
        <taxon>Atheliales</taxon>
        <taxon>Atheliaceae</taxon>
        <taxon>Athelia</taxon>
    </lineage>
</organism>